<keyword evidence="4" id="KW-0067">ATP-binding</keyword>
<evidence type="ECO:0000259" key="5">
    <source>
        <dbReference type="SMART" id="SM00847"/>
    </source>
</evidence>
<keyword evidence="2" id="KW-0378">Hydrolase</keyword>
<evidence type="ECO:0000256" key="4">
    <source>
        <dbReference type="ARBA" id="ARBA00022840"/>
    </source>
</evidence>
<dbReference type="Gene3D" id="1.20.120.1080">
    <property type="match status" value="1"/>
</dbReference>
<dbReference type="InterPro" id="IPR027417">
    <property type="entry name" value="P-loop_NTPase"/>
</dbReference>
<dbReference type="PANTHER" id="PTHR18934">
    <property type="entry name" value="ATP-DEPENDENT RNA HELICASE"/>
    <property type="match status" value="1"/>
</dbReference>
<accession>A0ABN8I243</accession>
<keyword evidence="1" id="KW-0547">Nucleotide-binding</keyword>
<dbReference type="EMBL" id="OW152827">
    <property type="protein sequence ID" value="CAH2043766.1"/>
    <property type="molecule type" value="Genomic_DNA"/>
</dbReference>
<sequence>MTSFRASKLEERLLPELQRSTLLEPVLSVKRLRLGLAADAFSIMPSPPCPSTVDWAVKHLQQCGALDVRETLTPLGWHLARLPVHPAAGKLLLLATLFGCLDRAASVAAVWSFKDPFQLVIGKEKEVDAAKRSLTLGEPSDHVAISEAILQWEQCRSWKEKRAFAYEHFLSNSTLELLADMKRQLGNNLKQMGFLASGDVRSNWENRNANNLSLFKALVAASLYPNIASVKWMNTNMANPNKSARISVFTPEEGRTSLHPSSVMAPPKHNKGSGPRVNFCTNVGANWLVYWLKQRSTNLFLFDVTLIYTLPLLFFGEFIFSDVEHDNPEECFLSTKTIKVRCKRETADLLCKLRTLLDFVLASKVTSTQNSNHHSEFEEEVINAVTKLITAEDERADYLDHDFSESDTSDGDSHRKF</sequence>
<dbReference type="SUPFAM" id="SSF52540">
    <property type="entry name" value="P-loop containing nucleoside triphosphate hydrolases"/>
    <property type="match status" value="1"/>
</dbReference>
<name>A0ABN8I243_9NEOP</name>
<organism evidence="6 7">
    <name type="scientific">Iphiclides podalirius</name>
    <name type="common">scarce swallowtail</name>
    <dbReference type="NCBI Taxonomy" id="110791"/>
    <lineage>
        <taxon>Eukaryota</taxon>
        <taxon>Metazoa</taxon>
        <taxon>Ecdysozoa</taxon>
        <taxon>Arthropoda</taxon>
        <taxon>Hexapoda</taxon>
        <taxon>Insecta</taxon>
        <taxon>Pterygota</taxon>
        <taxon>Neoptera</taxon>
        <taxon>Endopterygota</taxon>
        <taxon>Lepidoptera</taxon>
        <taxon>Glossata</taxon>
        <taxon>Ditrysia</taxon>
        <taxon>Papilionoidea</taxon>
        <taxon>Papilionidae</taxon>
        <taxon>Papilioninae</taxon>
        <taxon>Iphiclides</taxon>
    </lineage>
</organism>
<reference evidence="6" key="1">
    <citation type="submission" date="2022-03" db="EMBL/GenBank/DDBJ databases">
        <authorList>
            <person name="Martin H S."/>
        </authorList>
    </citation>
    <scope>NUCLEOTIDE SEQUENCE</scope>
</reference>
<protein>
    <recommendedName>
        <fullName evidence="5">Helicase-associated domain-containing protein</fullName>
    </recommendedName>
</protein>
<evidence type="ECO:0000256" key="3">
    <source>
        <dbReference type="ARBA" id="ARBA00022806"/>
    </source>
</evidence>
<gene>
    <name evidence="6" type="ORF">IPOD504_LOCUS4436</name>
</gene>
<feature type="domain" description="Helicase-associated" evidence="5">
    <location>
        <begin position="55"/>
        <end position="146"/>
    </location>
</feature>
<keyword evidence="3" id="KW-0347">Helicase</keyword>
<dbReference type="InterPro" id="IPR007502">
    <property type="entry name" value="Helicase-assoc_dom"/>
</dbReference>
<feature type="non-terminal residue" evidence="6">
    <location>
        <position position="1"/>
    </location>
</feature>
<evidence type="ECO:0000256" key="1">
    <source>
        <dbReference type="ARBA" id="ARBA00022741"/>
    </source>
</evidence>
<dbReference type="Proteomes" id="UP000837857">
    <property type="component" value="Chromosome 15"/>
</dbReference>
<dbReference type="InterPro" id="IPR011709">
    <property type="entry name" value="DEAD-box_helicase_OB_fold"/>
</dbReference>
<dbReference type="PANTHER" id="PTHR18934:SF237">
    <property type="entry name" value="ATP-DEPENDENT DNA_RNA HELICASE DHX36"/>
    <property type="match status" value="1"/>
</dbReference>
<evidence type="ECO:0000256" key="2">
    <source>
        <dbReference type="ARBA" id="ARBA00022801"/>
    </source>
</evidence>
<dbReference type="InterPro" id="IPR048333">
    <property type="entry name" value="HA2_WH"/>
</dbReference>
<proteinExistence type="predicted"/>
<dbReference type="Pfam" id="PF07717">
    <property type="entry name" value="OB_NTP_bind"/>
    <property type="match status" value="1"/>
</dbReference>
<evidence type="ECO:0000313" key="6">
    <source>
        <dbReference type="EMBL" id="CAH2043766.1"/>
    </source>
</evidence>
<keyword evidence="7" id="KW-1185">Reference proteome</keyword>
<dbReference type="SMART" id="SM00847">
    <property type="entry name" value="HA2"/>
    <property type="match status" value="1"/>
</dbReference>
<dbReference type="Pfam" id="PF04408">
    <property type="entry name" value="WHD_HA2"/>
    <property type="match status" value="1"/>
</dbReference>
<dbReference type="Pfam" id="PF21010">
    <property type="entry name" value="HA2_C"/>
    <property type="match status" value="1"/>
</dbReference>
<evidence type="ECO:0000313" key="7">
    <source>
        <dbReference type="Proteomes" id="UP000837857"/>
    </source>
</evidence>